<accession>A0A162MQF6</accession>
<evidence type="ECO:0000313" key="3">
    <source>
        <dbReference type="Proteomes" id="UP000076874"/>
    </source>
</evidence>
<reference evidence="2 3" key="1">
    <citation type="journal article" date="2016" name="Genome Biol. Evol.">
        <title>Divergent and convergent evolution of fungal pathogenicity.</title>
        <authorList>
            <person name="Shang Y."/>
            <person name="Xiao G."/>
            <person name="Zheng P."/>
            <person name="Cen K."/>
            <person name="Zhan S."/>
            <person name="Wang C."/>
        </authorList>
    </citation>
    <scope>NUCLEOTIDE SEQUENCE [LARGE SCALE GENOMIC DNA]</scope>
    <source>
        <strain evidence="2 3">RCEF 264</strain>
    </source>
</reference>
<dbReference type="PANTHER" id="PTHR31283">
    <property type="entry name" value="EKC/KEOPS COMPLEX SUBUNIT PCC1 FAMILY MEMBER"/>
    <property type="match status" value="1"/>
</dbReference>
<dbReference type="GO" id="GO:0070525">
    <property type="term" value="P:tRNA threonylcarbamoyladenosine metabolic process"/>
    <property type="evidence" value="ECO:0007669"/>
    <property type="project" value="TreeGrafter"/>
</dbReference>
<sequence length="129" mass="13210">MAGEPGFSCSLVIDVPFPTARLATVALQALSVDKELSPLVRRSFVVRAADADDGSDIAGGGSGGGDGDKTVLRTTYEATTNRMLRVSVNAFLDSVGLVLEVMEGLDVDVLEAEGGVPLEPHGPADAVAP</sequence>
<comment type="similarity">
    <text evidence="1">Belongs to the CTAG/PCC1 family.</text>
</comment>
<gene>
    <name evidence="2" type="ORF">SPI_00674</name>
</gene>
<dbReference type="GO" id="GO:0000408">
    <property type="term" value="C:EKC/KEOPS complex"/>
    <property type="evidence" value="ECO:0007669"/>
    <property type="project" value="TreeGrafter"/>
</dbReference>
<evidence type="ECO:0000256" key="1">
    <source>
        <dbReference type="ARBA" id="ARBA00007073"/>
    </source>
</evidence>
<dbReference type="PANTHER" id="PTHR31283:SF5">
    <property type="entry name" value="EKC_KEOPS COMPLEX SUBUNIT LAGE3"/>
    <property type="match status" value="1"/>
</dbReference>
<organism evidence="2 3">
    <name type="scientific">Niveomyces insectorum RCEF 264</name>
    <dbReference type="NCBI Taxonomy" id="1081102"/>
    <lineage>
        <taxon>Eukaryota</taxon>
        <taxon>Fungi</taxon>
        <taxon>Dikarya</taxon>
        <taxon>Ascomycota</taxon>
        <taxon>Pezizomycotina</taxon>
        <taxon>Sordariomycetes</taxon>
        <taxon>Hypocreomycetidae</taxon>
        <taxon>Hypocreales</taxon>
        <taxon>Cordycipitaceae</taxon>
        <taxon>Niveomyces</taxon>
    </lineage>
</organism>
<name>A0A162MQF6_9HYPO</name>
<proteinExistence type="inferred from homology"/>
<evidence type="ECO:0000313" key="2">
    <source>
        <dbReference type="EMBL" id="OAA68479.1"/>
    </source>
</evidence>
<protein>
    <submittedName>
        <fullName evidence="2">EKC/KEOPS complex, subunit Pcc1</fullName>
    </submittedName>
</protein>
<keyword evidence="3" id="KW-1185">Reference proteome</keyword>
<dbReference type="FunFam" id="3.30.310.50:FF:000011">
    <property type="entry name" value="Transcription factor Pcc1"/>
    <property type="match status" value="1"/>
</dbReference>
<dbReference type="Proteomes" id="UP000076874">
    <property type="component" value="Unassembled WGS sequence"/>
</dbReference>
<dbReference type="Pfam" id="PF09341">
    <property type="entry name" value="Pcc1"/>
    <property type="match status" value="1"/>
</dbReference>
<dbReference type="AlphaFoldDB" id="A0A162MQF6"/>
<dbReference type="InterPro" id="IPR015419">
    <property type="entry name" value="CTAG/Pcc1"/>
</dbReference>
<dbReference type="OrthoDB" id="10025739at2759"/>
<dbReference type="Gene3D" id="3.30.310.50">
    <property type="entry name" value="Alpha-D-phosphohexomutase, C-terminal domain"/>
    <property type="match status" value="1"/>
</dbReference>
<dbReference type="EMBL" id="AZHD01000001">
    <property type="protein sequence ID" value="OAA68479.1"/>
    <property type="molecule type" value="Genomic_DNA"/>
</dbReference>
<comment type="caution">
    <text evidence="2">The sequence shown here is derived from an EMBL/GenBank/DDBJ whole genome shotgun (WGS) entry which is preliminary data.</text>
</comment>